<evidence type="ECO:0000256" key="1">
    <source>
        <dbReference type="SAM" id="Coils"/>
    </source>
</evidence>
<evidence type="ECO:0000313" key="3">
    <source>
        <dbReference type="Proteomes" id="UP001457282"/>
    </source>
</evidence>
<dbReference type="Proteomes" id="UP001457282">
    <property type="component" value="Unassembled WGS sequence"/>
</dbReference>
<comment type="caution">
    <text evidence="2">The sequence shown here is derived from an EMBL/GenBank/DDBJ whole genome shotgun (WGS) entry which is preliminary data.</text>
</comment>
<keyword evidence="3" id="KW-1185">Reference proteome</keyword>
<proteinExistence type="predicted"/>
<accession>A0AAW1WE00</accession>
<gene>
    <name evidence="2" type="ORF">M0R45_030714</name>
</gene>
<keyword evidence="1" id="KW-0175">Coiled coil</keyword>
<sequence length="164" mass="18269">MEKMPLELKRVVVGDNFLEGVLGALNEEANSSVEFQKSMTIKGGPPMFEKRRISRRLSEGDLGNVIKTPGLMESSISGSKFLFKYGQGSGNRFRLLNPIDFGAQKQINVAKSSGQSVSVLRAGLEEQEIEENEEEVVEIELKLKNEVQKGDITKQVKWKLNQAL</sequence>
<protein>
    <submittedName>
        <fullName evidence="2">Uncharacterized protein</fullName>
    </submittedName>
</protein>
<dbReference type="EMBL" id="JBEDUW010000006">
    <property type="protein sequence ID" value="KAK9922240.1"/>
    <property type="molecule type" value="Genomic_DNA"/>
</dbReference>
<name>A0AAW1WE00_RUBAR</name>
<feature type="coiled-coil region" evidence="1">
    <location>
        <begin position="122"/>
        <end position="149"/>
    </location>
</feature>
<reference evidence="2 3" key="1">
    <citation type="journal article" date="2023" name="G3 (Bethesda)">
        <title>A chromosome-length genome assembly and annotation of blackberry (Rubus argutus, cv. 'Hillquist').</title>
        <authorList>
            <person name="Bruna T."/>
            <person name="Aryal R."/>
            <person name="Dudchenko O."/>
            <person name="Sargent D.J."/>
            <person name="Mead D."/>
            <person name="Buti M."/>
            <person name="Cavallini A."/>
            <person name="Hytonen T."/>
            <person name="Andres J."/>
            <person name="Pham M."/>
            <person name="Weisz D."/>
            <person name="Mascagni F."/>
            <person name="Usai G."/>
            <person name="Natali L."/>
            <person name="Bassil N."/>
            <person name="Fernandez G.E."/>
            <person name="Lomsadze A."/>
            <person name="Armour M."/>
            <person name="Olukolu B."/>
            <person name="Poorten T."/>
            <person name="Britton C."/>
            <person name="Davik J."/>
            <person name="Ashrafi H."/>
            <person name="Aiden E.L."/>
            <person name="Borodovsky M."/>
            <person name="Worthington M."/>
        </authorList>
    </citation>
    <scope>NUCLEOTIDE SEQUENCE [LARGE SCALE GENOMIC DNA]</scope>
    <source>
        <strain evidence="2">PI 553951</strain>
    </source>
</reference>
<organism evidence="2 3">
    <name type="scientific">Rubus argutus</name>
    <name type="common">Southern blackberry</name>
    <dbReference type="NCBI Taxonomy" id="59490"/>
    <lineage>
        <taxon>Eukaryota</taxon>
        <taxon>Viridiplantae</taxon>
        <taxon>Streptophyta</taxon>
        <taxon>Embryophyta</taxon>
        <taxon>Tracheophyta</taxon>
        <taxon>Spermatophyta</taxon>
        <taxon>Magnoliopsida</taxon>
        <taxon>eudicotyledons</taxon>
        <taxon>Gunneridae</taxon>
        <taxon>Pentapetalae</taxon>
        <taxon>rosids</taxon>
        <taxon>fabids</taxon>
        <taxon>Rosales</taxon>
        <taxon>Rosaceae</taxon>
        <taxon>Rosoideae</taxon>
        <taxon>Rosoideae incertae sedis</taxon>
        <taxon>Rubus</taxon>
    </lineage>
</organism>
<evidence type="ECO:0000313" key="2">
    <source>
        <dbReference type="EMBL" id="KAK9922240.1"/>
    </source>
</evidence>
<dbReference type="AlphaFoldDB" id="A0AAW1WE00"/>